<dbReference type="InterPro" id="IPR020904">
    <property type="entry name" value="Sc_DH/Rdtase_CS"/>
</dbReference>
<evidence type="ECO:0000259" key="4">
    <source>
        <dbReference type="SMART" id="SM00822"/>
    </source>
</evidence>
<accession>A0A9X0W5Z4</accession>
<organism evidence="5 6">
    <name type="scientific">Lamprobacter modestohalophilus</name>
    <dbReference type="NCBI Taxonomy" id="1064514"/>
    <lineage>
        <taxon>Bacteria</taxon>
        <taxon>Pseudomonadati</taxon>
        <taxon>Pseudomonadota</taxon>
        <taxon>Gammaproteobacteria</taxon>
        <taxon>Chromatiales</taxon>
        <taxon>Chromatiaceae</taxon>
        <taxon>Lamprobacter</taxon>
    </lineage>
</organism>
<dbReference type="SUPFAM" id="SSF51735">
    <property type="entry name" value="NAD(P)-binding Rossmann-fold domains"/>
    <property type="match status" value="1"/>
</dbReference>
<comment type="similarity">
    <text evidence="1 3">Belongs to the short-chain dehydrogenases/reductases (SDR) family.</text>
</comment>
<reference evidence="5 6" key="1">
    <citation type="journal article" date="2020" name="Microorganisms">
        <title>Osmotic Adaptation and Compatible Solute Biosynthesis of Phototrophic Bacteria as Revealed from Genome Analyses.</title>
        <authorList>
            <person name="Imhoff J.F."/>
            <person name="Rahn T."/>
            <person name="Kunzel S."/>
            <person name="Keller A."/>
            <person name="Neulinger S.C."/>
        </authorList>
    </citation>
    <scope>NUCLEOTIDE SEQUENCE [LARGE SCALE GENOMIC DNA]</scope>
    <source>
        <strain evidence="5 6">DSM 25653</strain>
    </source>
</reference>
<comment type="caution">
    <text evidence="5">The sequence shown here is derived from an EMBL/GenBank/DDBJ whole genome shotgun (WGS) entry which is preliminary data.</text>
</comment>
<dbReference type="EMBL" id="NRRY01000004">
    <property type="protein sequence ID" value="MBK1617652.1"/>
    <property type="molecule type" value="Genomic_DNA"/>
</dbReference>
<dbReference type="InterPro" id="IPR036291">
    <property type="entry name" value="NAD(P)-bd_dom_sf"/>
</dbReference>
<evidence type="ECO:0000313" key="6">
    <source>
        <dbReference type="Proteomes" id="UP001138768"/>
    </source>
</evidence>
<dbReference type="NCBIfam" id="NF009466">
    <property type="entry name" value="PRK12826.1-2"/>
    <property type="match status" value="1"/>
</dbReference>
<dbReference type="PROSITE" id="PS00061">
    <property type="entry name" value="ADH_SHORT"/>
    <property type="match status" value="1"/>
</dbReference>
<dbReference type="Pfam" id="PF00106">
    <property type="entry name" value="adh_short"/>
    <property type="match status" value="1"/>
</dbReference>
<keyword evidence="6" id="KW-1185">Reference proteome</keyword>
<dbReference type="AlphaFoldDB" id="A0A9X0W5Z4"/>
<dbReference type="GO" id="GO:0042619">
    <property type="term" value="P:poly-hydroxybutyrate biosynthetic process"/>
    <property type="evidence" value="ECO:0007669"/>
    <property type="project" value="InterPro"/>
</dbReference>
<proteinExistence type="inferred from homology"/>
<protein>
    <submittedName>
        <fullName evidence="5">Beta-ketoacyl-ACP reductase</fullName>
        <ecNumber evidence="5">1.1.1.36</ecNumber>
    </submittedName>
</protein>
<evidence type="ECO:0000256" key="3">
    <source>
        <dbReference type="RuleBase" id="RU000363"/>
    </source>
</evidence>
<evidence type="ECO:0000256" key="1">
    <source>
        <dbReference type="ARBA" id="ARBA00006484"/>
    </source>
</evidence>
<dbReference type="InterPro" id="IPR057326">
    <property type="entry name" value="KR_dom"/>
</dbReference>
<dbReference type="PANTHER" id="PTHR42879:SF2">
    <property type="entry name" value="3-OXOACYL-[ACYL-CARRIER-PROTEIN] REDUCTASE FABG"/>
    <property type="match status" value="1"/>
</dbReference>
<dbReference type="EC" id="1.1.1.36" evidence="5"/>
<name>A0A9X0W5Z4_9GAMM</name>
<dbReference type="SMART" id="SM00822">
    <property type="entry name" value="PKS_KR"/>
    <property type="match status" value="1"/>
</dbReference>
<feature type="domain" description="Ketoreductase" evidence="4">
    <location>
        <begin position="15"/>
        <end position="196"/>
    </location>
</feature>
<dbReference type="Proteomes" id="UP001138768">
    <property type="component" value="Unassembled WGS sequence"/>
</dbReference>
<dbReference type="Gene3D" id="3.40.50.720">
    <property type="entry name" value="NAD(P)-binding Rossmann-like Domain"/>
    <property type="match status" value="1"/>
</dbReference>
<dbReference type="NCBIfam" id="NF009464">
    <property type="entry name" value="PRK12824.1"/>
    <property type="match status" value="1"/>
</dbReference>
<sequence length="258" mass="27290">MTDSNTVAAQQPAGRVALVTGGIGGIGTAICRRLAQDGWRVVANHHPSEQEAAVAWRNDLAGEGLTVDTIAGDVSDFEDCGRMIAAIKADQGPVAALINCAGITRDKTFKKMEEAQWRAVIDVNLNSVFNVTRQVWEDMLEAGFGRVVNISSVNGQRGQFGQANYAAAKAGMHGITMTLAQEGAAKGITVNTISPGYVETAMTLAMRDDVREAIVASVPMRRMGRPDEIASAVAFLLDEANGYVTGANLPVNGGLFMH</sequence>
<dbReference type="PANTHER" id="PTHR42879">
    <property type="entry name" value="3-OXOACYL-(ACYL-CARRIER-PROTEIN) REDUCTASE"/>
    <property type="match status" value="1"/>
</dbReference>
<dbReference type="PRINTS" id="PR00080">
    <property type="entry name" value="SDRFAMILY"/>
</dbReference>
<dbReference type="FunFam" id="3.40.50.720:FF:000173">
    <property type="entry name" value="3-oxoacyl-[acyl-carrier protein] reductase"/>
    <property type="match status" value="1"/>
</dbReference>
<dbReference type="InterPro" id="IPR002347">
    <property type="entry name" value="SDR_fam"/>
</dbReference>
<dbReference type="InterPro" id="IPR050259">
    <property type="entry name" value="SDR"/>
</dbReference>
<dbReference type="RefSeq" id="WP_200239685.1">
    <property type="nucleotide sequence ID" value="NZ_NRRY01000004.1"/>
</dbReference>
<dbReference type="GO" id="GO:0032787">
    <property type="term" value="P:monocarboxylic acid metabolic process"/>
    <property type="evidence" value="ECO:0007669"/>
    <property type="project" value="UniProtKB-ARBA"/>
</dbReference>
<evidence type="ECO:0000313" key="5">
    <source>
        <dbReference type="EMBL" id="MBK1617652.1"/>
    </source>
</evidence>
<dbReference type="NCBIfam" id="TIGR01829">
    <property type="entry name" value="AcAcCoA_reduct"/>
    <property type="match status" value="1"/>
</dbReference>
<dbReference type="GO" id="GO:0018454">
    <property type="term" value="F:acetoacetyl-CoA reductase activity"/>
    <property type="evidence" value="ECO:0007669"/>
    <property type="project" value="UniProtKB-EC"/>
</dbReference>
<dbReference type="GO" id="GO:0005737">
    <property type="term" value="C:cytoplasm"/>
    <property type="evidence" value="ECO:0007669"/>
    <property type="project" value="InterPro"/>
</dbReference>
<keyword evidence="2 5" id="KW-0560">Oxidoreductase</keyword>
<dbReference type="InterPro" id="IPR011283">
    <property type="entry name" value="Acetoacetyl-CoA_reductase"/>
</dbReference>
<gene>
    <name evidence="5" type="ORF">CKO42_04135</name>
</gene>
<dbReference type="PRINTS" id="PR00081">
    <property type="entry name" value="GDHRDH"/>
</dbReference>
<evidence type="ECO:0000256" key="2">
    <source>
        <dbReference type="ARBA" id="ARBA00023002"/>
    </source>
</evidence>